<keyword evidence="1" id="KW-0472">Membrane</keyword>
<dbReference type="EMBL" id="GGEC01074804">
    <property type="protein sequence ID" value="MBX55288.1"/>
    <property type="molecule type" value="Transcribed_RNA"/>
</dbReference>
<name>A0A2P2PKM7_RHIMU</name>
<protein>
    <submittedName>
        <fullName evidence="2">Uncharacterized protein</fullName>
    </submittedName>
</protein>
<sequence>MWTYLLGSIWTNITIEIIIIVQEAFSLFAILAVSFFLLVYITFSQKPKIILHFISCFLFFGLIYLHGYTYEAMKNIEAIFY</sequence>
<proteinExistence type="predicted"/>
<feature type="transmembrane region" description="Helical" evidence="1">
    <location>
        <begin position="24"/>
        <end position="43"/>
    </location>
</feature>
<accession>A0A2P2PKM7</accession>
<keyword evidence="1" id="KW-1133">Transmembrane helix</keyword>
<evidence type="ECO:0000256" key="1">
    <source>
        <dbReference type="SAM" id="Phobius"/>
    </source>
</evidence>
<keyword evidence="1" id="KW-0812">Transmembrane</keyword>
<feature type="transmembrane region" description="Helical" evidence="1">
    <location>
        <begin position="49"/>
        <end position="67"/>
    </location>
</feature>
<organism evidence="2">
    <name type="scientific">Rhizophora mucronata</name>
    <name type="common">Asiatic mangrove</name>
    <dbReference type="NCBI Taxonomy" id="61149"/>
    <lineage>
        <taxon>Eukaryota</taxon>
        <taxon>Viridiplantae</taxon>
        <taxon>Streptophyta</taxon>
        <taxon>Embryophyta</taxon>
        <taxon>Tracheophyta</taxon>
        <taxon>Spermatophyta</taxon>
        <taxon>Magnoliopsida</taxon>
        <taxon>eudicotyledons</taxon>
        <taxon>Gunneridae</taxon>
        <taxon>Pentapetalae</taxon>
        <taxon>rosids</taxon>
        <taxon>fabids</taxon>
        <taxon>Malpighiales</taxon>
        <taxon>Rhizophoraceae</taxon>
        <taxon>Rhizophora</taxon>
    </lineage>
</organism>
<dbReference type="AlphaFoldDB" id="A0A2P2PKM7"/>
<reference evidence="2" key="1">
    <citation type="submission" date="2018-02" db="EMBL/GenBank/DDBJ databases">
        <title>Rhizophora mucronata_Transcriptome.</title>
        <authorList>
            <person name="Meera S.P."/>
            <person name="Sreeshan A."/>
            <person name="Augustine A."/>
        </authorList>
    </citation>
    <scope>NUCLEOTIDE SEQUENCE</scope>
    <source>
        <tissue evidence="2">Leaf</tissue>
    </source>
</reference>
<evidence type="ECO:0000313" key="2">
    <source>
        <dbReference type="EMBL" id="MBX55288.1"/>
    </source>
</evidence>